<dbReference type="PRINTS" id="PR01000">
    <property type="entry name" value="SREBPS2PTASE"/>
</dbReference>
<dbReference type="OrthoDB" id="15212at2157"/>
<evidence type="ECO:0000256" key="1">
    <source>
        <dbReference type="ARBA" id="ARBA00004127"/>
    </source>
</evidence>
<organism evidence="7 8">
    <name type="scientific">Methanobrevibacter curvatus</name>
    <dbReference type="NCBI Taxonomy" id="49547"/>
    <lineage>
        <taxon>Archaea</taxon>
        <taxon>Methanobacteriati</taxon>
        <taxon>Methanobacteriota</taxon>
        <taxon>Methanomada group</taxon>
        <taxon>Methanobacteria</taxon>
        <taxon>Methanobacteriales</taxon>
        <taxon>Methanobacteriaceae</taxon>
        <taxon>Methanobrevibacter</taxon>
    </lineage>
</organism>
<dbReference type="EMBL" id="LWMV01000216">
    <property type="protein sequence ID" value="KZX10347.1"/>
    <property type="molecule type" value="Genomic_DNA"/>
</dbReference>
<sequence>MNGIYYYLIAFILIWAFALIFRKFLNKFGVKLSFPMLMWRTNRFNKFIDKLANISPKFWKWYMNIGVVVSFIGMILICYMLIVSLNTLTTAPSVSLVLPGVEVPGSPIFIPFASGIFAMACLIIVHEFGHGIIARVSKIDIKSVGLFLLAILPGAFVEPDDEEIEKLDKPAKMRIFAAGSIGNLSFALICILVLSFIGSVAIPANFHEEGVLIHNVAENSPSSNILKDNMLIKEINGKDINTAEDFTNTLKTLKPNDEAIISTNQGVFHVNLSSNPANPSIGFLGVFIQSKLSVNKDVSNIWGNSIPWIWFYLTEIFYWLLLLNISVGLFNLLPIRGLDGGHLLRSLLEFKLPKTFVNPIMNILSSVFIVIIVFSLIYSLISGFV</sequence>
<feature type="transmembrane region" description="Helical" evidence="5">
    <location>
        <begin position="6"/>
        <end position="25"/>
    </location>
</feature>
<feature type="transmembrane region" description="Helical" evidence="5">
    <location>
        <begin position="61"/>
        <end position="85"/>
    </location>
</feature>
<dbReference type="Pfam" id="PF02163">
    <property type="entry name" value="Peptidase_M50"/>
    <property type="match status" value="1"/>
</dbReference>
<dbReference type="GO" id="GO:0004222">
    <property type="term" value="F:metalloendopeptidase activity"/>
    <property type="evidence" value="ECO:0007669"/>
    <property type="project" value="InterPro"/>
</dbReference>
<dbReference type="InterPro" id="IPR008915">
    <property type="entry name" value="Peptidase_M50"/>
</dbReference>
<feature type="transmembrane region" description="Helical" evidence="5">
    <location>
        <begin position="356"/>
        <end position="381"/>
    </location>
</feature>
<feature type="transmembrane region" description="Helical" evidence="5">
    <location>
        <begin position="316"/>
        <end position="335"/>
    </location>
</feature>
<keyword evidence="2 5" id="KW-0812">Transmembrane</keyword>
<dbReference type="PATRIC" id="fig|49547.3.peg.1925"/>
<evidence type="ECO:0000256" key="2">
    <source>
        <dbReference type="ARBA" id="ARBA00022692"/>
    </source>
</evidence>
<evidence type="ECO:0000256" key="4">
    <source>
        <dbReference type="ARBA" id="ARBA00023136"/>
    </source>
</evidence>
<dbReference type="STRING" id="49547.MBCUR_18230"/>
<keyword evidence="4 5" id="KW-0472">Membrane</keyword>
<dbReference type="InterPro" id="IPR036034">
    <property type="entry name" value="PDZ_sf"/>
</dbReference>
<feature type="domain" description="Peptidase M50" evidence="6">
    <location>
        <begin position="115"/>
        <end position="371"/>
    </location>
</feature>
<keyword evidence="3 5" id="KW-1133">Transmembrane helix</keyword>
<keyword evidence="8" id="KW-1185">Reference proteome</keyword>
<dbReference type="CDD" id="cd06159">
    <property type="entry name" value="S2P-M50_PDZ_Arch"/>
    <property type="match status" value="1"/>
</dbReference>
<protein>
    <submittedName>
        <fullName evidence="7">Peptidase family M50</fullName>
    </submittedName>
</protein>
<evidence type="ECO:0000313" key="7">
    <source>
        <dbReference type="EMBL" id="KZX10347.1"/>
    </source>
</evidence>
<dbReference type="AlphaFoldDB" id="A0A166C0H5"/>
<comment type="caution">
    <text evidence="7">The sequence shown here is derived from an EMBL/GenBank/DDBJ whole genome shotgun (WGS) entry which is preliminary data.</text>
</comment>
<dbReference type="SUPFAM" id="SSF50156">
    <property type="entry name" value="PDZ domain-like"/>
    <property type="match status" value="1"/>
</dbReference>
<gene>
    <name evidence="7" type="ORF">MBCUR_18230</name>
</gene>
<name>A0A166C0H5_9EURY</name>
<dbReference type="GO" id="GO:0005737">
    <property type="term" value="C:cytoplasm"/>
    <property type="evidence" value="ECO:0007669"/>
    <property type="project" value="TreeGrafter"/>
</dbReference>
<evidence type="ECO:0000256" key="5">
    <source>
        <dbReference type="SAM" id="Phobius"/>
    </source>
</evidence>
<proteinExistence type="predicted"/>
<dbReference type="GO" id="GO:0031293">
    <property type="term" value="P:membrane protein intracellular domain proteolysis"/>
    <property type="evidence" value="ECO:0007669"/>
    <property type="project" value="TreeGrafter"/>
</dbReference>
<dbReference type="PANTHER" id="PTHR13325:SF3">
    <property type="entry name" value="MEMBRANE-BOUND TRANSCRIPTION FACTOR SITE-2 PROTEASE"/>
    <property type="match status" value="1"/>
</dbReference>
<dbReference type="GO" id="GO:0016020">
    <property type="term" value="C:membrane"/>
    <property type="evidence" value="ECO:0007669"/>
    <property type="project" value="InterPro"/>
</dbReference>
<reference evidence="7 8" key="1">
    <citation type="submission" date="2016-04" db="EMBL/GenBank/DDBJ databases">
        <title>Genome sequence of Methanobrevibacter curvatus DSM 11111.</title>
        <authorList>
            <person name="Poehlein A."/>
            <person name="Seedorf H."/>
            <person name="Daniel R."/>
        </authorList>
    </citation>
    <scope>NUCLEOTIDE SEQUENCE [LARGE SCALE GENOMIC DNA]</scope>
    <source>
        <strain evidence="7 8">DSM 11111</strain>
    </source>
</reference>
<accession>A0A166C0H5</accession>
<evidence type="ECO:0000259" key="6">
    <source>
        <dbReference type="Pfam" id="PF02163"/>
    </source>
</evidence>
<evidence type="ECO:0000313" key="8">
    <source>
        <dbReference type="Proteomes" id="UP000077245"/>
    </source>
</evidence>
<dbReference type="PANTHER" id="PTHR13325">
    <property type="entry name" value="PROTEASE M50 MEMBRANE-BOUND TRANSCRIPTION FACTOR SITE 2 PROTEASE"/>
    <property type="match status" value="1"/>
</dbReference>
<feature type="transmembrane region" description="Helical" evidence="5">
    <location>
        <begin position="175"/>
        <end position="202"/>
    </location>
</feature>
<dbReference type="Gene3D" id="2.30.42.10">
    <property type="match status" value="1"/>
</dbReference>
<comment type="subcellular location">
    <subcellularLocation>
        <location evidence="1">Endomembrane system</location>
        <topology evidence="1">Multi-pass membrane protein</topology>
    </subcellularLocation>
</comment>
<feature type="transmembrane region" description="Helical" evidence="5">
    <location>
        <begin position="105"/>
        <end position="125"/>
    </location>
</feature>
<dbReference type="Proteomes" id="UP000077245">
    <property type="component" value="Unassembled WGS sequence"/>
</dbReference>
<dbReference type="RefSeq" id="WP_067092590.1">
    <property type="nucleotide sequence ID" value="NZ_LWMV01000216.1"/>
</dbReference>
<dbReference type="InterPro" id="IPR001193">
    <property type="entry name" value="MBTPS2"/>
</dbReference>
<dbReference type="GO" id="GO:0012505">
    <property type="term" value="C:endomembrane system"/>
    <property type="evidence" value="ECO:0007669"/>
    <property type="project" value="UniProtKB-SubCell"/>
</dbReference>
<evidence type="ECO:0000256" key="3">
    <source>
        <dbReference type="ARBA" id="ARBA00022989"/>
    </source>
</evidence>